<evidence type="ECO:0000313" key="3">
    <source>
        <dbReference type="Proteomes" id="UP001590951"/>
    </source>
</evidence>
<accession>A0ABR4BNQ0</accession>
<sequence>MTEESAVFESLIEALLQTVFSGSRPERKFYSYYASFLGERPQFDRSKRHKSNSDKGLVQETYLADNEA</sequence>
<feature type="region of interest" description="Disordered" evidence="1">
    <location>
        <begin position="44"/>
        <end position="68"/>
    </location>
</feature>
<dbReference type="EMBL" id="JBHFEH010000001">
    <property type="protein sequence ID" value="KAL2059428.1"/>
    <property type="molecule type" value="Genomic_DNA"/>
</dbReference>
<evidence type="ECO:0000256" key="1">
    <source>
        <dbReference type="SAM" id="MobiDB-lite"/>
    </source>
</evidence>
<proteinExistence type="predicted"/>
<dbReference type="Proteomes" id="UP001590951">
    <property type="component" value="Unassembled WGS sequence"/>
</dbReference>
<reference evidence="2 3" key="1">
    <citation type="submission" date="2024-09" db="EMBL/GenBank/DDBJ databases">
        <title>Rethinking Asexuality: The Enigmatic Case of Functional Sexual Genes in Lepraria (Stereocaulaceae).</title>
        <authorList>
            <person name="Doellman M."/>
            <person name="Sun Y."/>
            <person name="Barcenas-Pena A."/>
            <person name="Lumbsch H.T."/>
            <person name="Grewe F."/>
        </authorList>
    </citation>
    <scope>NUCLEOTIDE SEQUENCE [LARGE SCALE GENOMIC DNA]</scope>
    <source>
        <strain evidence="2 3">Grewe 0041</strain>
    </source>
</reference>
<evidence type="ECO:0000313" key="2">
    <source>
        <dbReference type="EMBL" id="KAL2059428.1"/>
    </source>
</evidence>
<gene>
    <name evidence="2" type="ORF">ABVK25_000721</name>
</gene>
<keyword evidence="3" id="KW-1185">Reference proteome</keyword>
<protein>
    <submittedName>
        <fullName evidence="2">Uncharacterized protein</fullName>
    </submittedName>
</protein>
<organism evidence="2 3">
    <name type="scientific">Lepraria finkii</name>
    <dbReference type="NCBI Taxonomy" id="1340010"/>
    <lineage>
        <taxon>Eukaryota</taxon>
        <taxon>Fungi</taxon>
        <taxon>Dikarya</taxon>
        <taxon>Ascomycota</taxon>
        <taxon>Pezizomycotina</taxon>
        <taxon>Lecanoromycetes</taxon>
        <taxon>OSLEUM clade</taxon>
        <taxon>Lecanoromycetidae</taxon>
        <taxon>Lecanorales</taxon>
        <taxon>Lecanorineae</taxon>
        <taxon>Stereocaulaceae</taxon>
        <taxon>Lepraria</taxon>
    </lineage>
</organism>
<comment type="caution">
    <text evidence="2">The sequence shown here is derived from an EMBL/GenBank/DDBJ whole genome shotgun (WGS) entry which is preliminary data.</text>
</comment>
<name>A0ABR4BNQ0_9LECA</name>